<dbReference type="PATRIC" id="fig|1280950.3.peg.1175"/>
<dbReference type="PANTHER" id="PTHR22901:SF0">
    <property type="entry name" value="SIALATE O-ACETYLESTERASE"/>
    <property type="match status" value="1"/>
</dbReference>
<feature type="chain" id="PRO_5001578293" evidence="2">
    <location>
        <begin position="24"/>
        <end position="644"/>
    </location>
</feature>
<evidence type="ECO:0000313" key="5">
    <source>
        <dbReference type="Proteomes" id="UP000025171"/>
    </source>
</evidence>
<feature type="domain" description="Sialate O-acetylesterase" evidence="3">
    <location>
        <begin position="429"/>
        <end position="522"/>
    </location>
</feature>
<dbReference type="Gene3D" id="3.40.50.1110">
    <property type="entry name" value="SGNH hydrolase"/>
    <property type="match status" value="2"/>
</dbReference>
<keyword evidence="1 4" id="KW-0378">Hydrolase</keyword>
<dbReference type="AlphaFoldDB" id="A0A059FS53"/>
<sequence>MKFDIRLSVLFAAVMTLMPSALAIPQLDGPVTDFAVLQRGSEIPLAGTATAGSPVSVTFGDTEISTTADASGAWQAGLAPLPAGGPYDLAISDSDGGLVLHDILVGDVILCSGQSNMEFPVYRALNPDRIISESINPALRLLTIPHVSSISEQRQLPTGAVWTKAEADPIRDFSAVCLATGLAVQEASGVPVGLIDSSWGGSQIEAWLSAADLEDLGTFTDQLSQLALYASDPKAAMRAYGAQWQTWWRGAYDGDETWAGPATGPGWKTAPDIMTDWKAYGDPTTADHLGRVWFGKTFTLSRKQAQDGASLSLGLFDDTDATWINGHFLGSTSSWTDPRTYAVPAGFLKRGENTIIVNVRNTYGMGGMLGPNDAVALHLGSTETIPLGSDWTYRVVSEDKAGGPQPPWETVGGYTTIHNAMISPLAGYPLHAALWYQGESNADRGTQYQPLLEQLIASWRKDFGADLPVVIVQLPGYGAMPDKPGPSGWSDVREAQRRVAADDPRTGLAVTMDAGERTDIHPANKAVVAERVTKVLAILTGRDTGFPDGIAPVRAQRNGDAILLEMPNDQLKVIGAARPIAFQVCSKSGDCAWADASLDGALITVTVPAGVPAADVRYCWGDAPICNLFSNDDVPVSPFRMALD</sequence>
<evidence type="ECO:0000313" key="4">
    <source>
        <dbReference type="EMBL" id="KCZ93351.1"/>
    </source>
</evidence>
<keyword evidence="2" id="KW-0732">Signal</keyword>
<dbReference type="eggNOG" id="COG3250">
    <property type="taxonomic scope" value="Bacteria"/>
</dbReference>
<dbReference type="InterPro" id="IPR008979">
    <property type="entry name" value="Galactose-bd-like_sf"/>
</dbReference>
<evidence type="ECO:0000259" key="3">
    <source>
        <dbReference type="Pfam" id="PF03629"/>
    </source>
</evidence>
<gene>
    <name evidence="4" type="ORF">HJO_05830</name>
</gene>
<dbReference type="SUPFAM" id="SSF49785">
    <property type="entry name" value="Galactose-binding domain-like"/>
    <property type="match status" value="1"/>
</dbReference>
<dbReference type="OrthoDB" id="9795554at2"/>
<reference evidence="4 5" key="1">
    <citation type="journal article" date="2014" name="Antonie Van Leeuwenhoek">
        <title>Hyphomonas beringensis sp. nov. and Hyphomonas chukchiensis sp. nov., isolated from surface seawater of the Bering Sea and Chukchi Sea.</title>
        <authorList>
            <person name="Li C."/>
            <person name="Lai Q."/>
            <person name="Li G."/>
            <person name="Dong C."/>
            <person name="Wang J."/>
            <person name="Liao Y."/>
            <person name="Shao Z."/>
        </authorList>
    </citation>
    <scope>NUCLEOTIDE SEQUENCE [LARGE SCALE GENOMIC DNA]</scope>
    <source>
        <strain evidence="4 5">MHS-2</strain>
    </source>
</reference>
<dbReference type="InterPro" id="IPR013783">
    <property type="entry name" value="Ig-like_fold"/>
</dbReference>
<dbReference type="Gene3D" id="2.60.40.10">
    <property type="entry name" value="Immunoglobulins"/>
    <property type="match status" value="1"/>
</dbReference>
<dbReference type="InterPro" id="IPR036514">
    <property type="entry name" value="SGNH_hydro_sf"/>
</dbReference>
<name>A0A059FS53_9PROT</name>
<comment type="caution">
    <text evidence="4">The sequence shown here is derived from an EMBL/GenBank/DDBJ whole genome shotgun (WGS) entry which is preliminary data.</text>
</comment>
<dbReference type="InterPro" id="IPR005181">
    <property type="entry name" value="SASA"/>
</dbReference>
<dbReference type="GO" id="GO:0001681">
    <property type="term" value="F:sialate O-acetylesterase activity"/>
    <property type="evidence" value="ECO:0007669"/>
    <property type="project" value="InterPro"/>
</dbReference>
<dbReference type="GO" id="GO:0005975">
    <property type="term" value="P:carbohydrate metabolic process"/>
    <property type="evidence" value="ECO:0007669"/>
    <property type="project" value="TreeGrafter"/>
</dbReference>
<dbReference type="InterPro" id="IPR039329">
    <property type="entry name" value="SIAE"/>
</dbReference>
<dbReference type="EMBL" id="ARYK01000002">
    <property type="protein sequence ID" value="KCZ93351.1"/>
    <property type="molecule type" value="Genomic_DNA"/>
</dbReference>
<evidence type="ECO:0000256" key="1">
    <source>
        <dbReference type="ARBA" id="ARBA00022801"/>
    </source>
</evidence>
<dbReference type="Pfam" id="PF03629">
    <property type="entry name" value="SASA"/>
    <property type="match status" value="1"/>
</dbReference>
<dbReference type="PANTHER" id="PTHR22901">
    <property type="entry name" value="SIALATE O-ACETYLESTERASE"/>
    <property type="match status" value="1"/>
</dbReference>
<dbReference type="Proteomes" id="UP000025171">
    <property type="component" value="Unassembled WGS sequence"/>
</dbReference>
<evidence type="ECO:0000256" key="2">
    <source>
        <dbReference type="SAM" id="SignalP"/>
    </source>
</evidence>
<protein>
    <submittedName>
        <fullName evidence="4">Hydrolase</fullName>
    </submittedName>
</protein>
<dbReference type="STRING" id="1280950.HJO_05830"/>
<feature type="signal peptide" evidence="2">
    <location>
        <begin position="1"/>
        <end position="23"/>
    </location>
</feature>
<dbReference type="SUPFAM" id="SSF52266">
    <property type="entry name" value="SGNH hydrolase"/>
    <property type="match status" value="1"/>
</dbReference>
<dbReference type="RefSeq" id="WP_051618326.1">
    <property type="nucleotide sequence ID" value="NZ_ARYK01000002.1"/>
</dbReference>
<keyword evidence="5" id="KW-1185">Reference proteome</keyword>
<proteinExistence type="predicted"/>
<accession>A0A059FS53</accession>
<organism evidence="4 5">
    <name type="scientific">Hyphomonas johnsonii MHS-2</name>
    <dbReference type="NCBI Taxonomy" id="1280950"/>
    <lineage>
        <taxon>Bacteria</taxon>
        <taxon>Pseudomonadati</taxon>
        <taxon>Pseudomonadota</taxon>
        <taxon>Alphaproteobacteria</taxon>
        <taxon>Hyphomonadales</taxon>
        <taxon>Hyphomonadaceae</taxon>
        <taxon>Hyphomonas</taxon>
    </lineage>
</organism>